<feature type="region of interest" description="Disordered" evidence="1">
    <location>
        <begin position="1"/>
        <end position="92"/>
    </location>
</feature>
<sequence length="544" mass="61166">MGRTRPHKPINRNNNKIQNHVPSFGAVWLNSDGDPIEDSSSNKSTSPDSPRGQHAWNYTHASLFPPASGDHSARPQEQTNIGHCSSTHGQDRGDCIKDYVYNELFGDRSNKPSEEDIRREFVSMLNKHYQLSSDSYPESDLSEPAVPERKDTPENYSWFKSGVRSPENFELEKENLDENVLIFNQCSGPDHNTFWMYTTSSSSQCKTRADKDCNLDLQIPKSSSSDSKDGSDTKKVSIKNLEARVPTPTPPNFISKYSLPLMATLPTVAEIKTPNRSPSLQRKAINSWFDTGERETINCFSAPMTAKETRQQLKLRSKKTQASQANFMLATVKENISKQSTSTQTDIKMDLFIDLKQTTPVIDNKAVNKETNDMYVIAAANGDVITATADAFKIKTETEKNLNANSFYPSQQETPAEAIEIINWSDESNTDSNVAPNEKDLAEAKNDADRINETNKVAKCVSWPRDRTHNDSDDSGPVDFQATFRSTGVDNNKKRRVFIRAGPWGDFSSIVDSPHSLHISLSETTSFEGNLTWWRRMFNCFLCK</sequence>
<feature type="region of interest" description="Disordered" evidence="1">
    <location>
        <begin position="216"/>
        <end position="249"/>
    </location>
</feature>
<gene>
    <name evidence="2" type="ORF">JYU34_015923</name>
</gene>
<proteinExistence type="predicted"/>
<feature type="compositionally biased region" description="Basic and acidic residues" evidence="1">
    <location>
        <begin position="226"/>
        <end position="235"/>
    </location>
</feature>
<dbReference type="EMBL" id="JAHIBW010000021">
    <property type="protein sequence ID" value="KAG7300333.1"/>
    <property type="molecule type" value="Genomic_DNA"/>
</dbReference>
<keyword evidence="3" id="KW-1185">Reference proteome</keyword>
<evidence type="ECO:0000256" key="1">
    <source>
        <dbReference type="SAM" id="MobiDB-lite"/>
    </source>
</evidence>
<feature type="region of interest" description="Disordered" evidence="1">
    <location>
        <begin position="132"/>
        <end position="153"/>
    </location>
</feature>
<dbReference type="Proteomes" id="UP000823941">
    <property type="component" value="Chromosome 21"/>
</dbReference>
<accession>A0ABQ7Q639</accession>
<protein>
    <submittedName>
        <fullName evidence="2">Uncharacterized protein</fullName>
    </submittedName>
</protein>
<comment type="caution">
    <text evidence="2">The sequence shown here is derived from an EMBL/GenBank/DDBJ whole genome shotgun (WGS) entry which is preliminary data.</text>
</comment>
<organism evidence="2 3">
    <name type="scientific">Plutella xylostella</name>
    <name type="common">Diamondback moth</name>
    <name type="synonym">Plutella maculipennis</name>
    <dbReference type="NCBI Taxonomy" id="51655"/>
    <lineage>
        <taxon>Eukaryota</taxon>
        <taxon>Metazoa</taxon>
        <taxon>Ecdysozoa</taxon>
        <taxon>Arthropoda</taxon>
        <taxon>Hexapoda</taxon>
        <taxon>Insecta</taxon>
        <taxon>Pterygota</taxon>
        <taxon>Neoptera</taxon>
        <taxon>Endopterygota</taxon>
        <taxon>Lepidoptera</taxon>
        <taxon>Glossata</taxon>
        <taxon>Ditrysia</taxon>
        <taxon>Yponomeutoidea</taxon>
        <taxon>Plutellidae</taxon>
        <taxon>Plutella</taxon>
    </lineage>
</organism>
<feature type="compositionally biased region" description="Polar residues" evidence="1">
    <location>
        <begin position="75"/>
        <end position="88"/>
    </location>
</feature>
<evidence type="ECO:0000313" key="2">
    <source>
        <dbReference type="EMBL" id="KAG7300333.1"/>
    </source>
</evidence>
<feature type="compositionally biased region" description="Low complexity" evidence="1">
    <location>
        <begin position="38"/>
        <end position="50"/>
    </location>
</feature>
<feature type="compositionally biased region" description="Basic residues" evidence="1">
    <location>
        <begin position="1"/>
        <end position="10"/>
    </location>
</feature>
<name>A0ABQ7Q639_PLUXY</name>
<evidence type="ECO:0000313" key="3">
    <source>
        <dbReference type="Proteomes" id="UP000823941"/>
    </source>
</evidence>
<reference evidence="2 3" key="1">
    <citation type="submission" date="2021-06" db="EMBL/GenBank/DDBJ databases">
        <title>A haploid diamondback moth (Plutella xylostella L.) genome assembly resolves 31 chromosomes and identifies a diamide resistance mutation.</title>
        <authorList>
            <person name="Ward C.M."/>
            <person name="Perry K.D."/>
            <person name="Baker G."/>
            <person name="Powis K."/>
            <person name="Heckel D.G."/>
            <person name="Baxter S.W."/>
        </authorList>
    </citation>
    <scope>NUCLEOTIDE SEQUENCE [LARGE SCALE GENOMIC DNA]</scope>
    <source>
        <strain evidence="2 3">LV</strain>
        <tissue evidence="2">Single pupa</tissue>
    </source>
</reference>
<feature type="compositionally biased region" description="Polar residues" evidence="1">
    <location>
        <begin position="11"/>
        <end position="21"/>
    </location>
</feature>